<protein>
    <submittedName>
        <fullName evidence="1">Uncharacterized protein</fullName>
    </submittedName>
</protein>
<organism evidence="1 2">
    <name type="scientific">Protopolystoma xenopodis</name>
    <dbReference type="NCBI Taxonomy" id="117903"/>
    <lineage>
        <taxon>Eukaryota</taxon>
        <taxon>Metazoa</taxon>
        <taxon>Spiralia</taxon>
        <taxon>Lophotrochozoa</taxon>
        <taxon>Platyhelminthes</taxon>
        <taxon>Monogenea</taxon>
        <taxon>Polyopisthocotylea</taxon>
        <taxon>Polystomatidea</taxon>
        <taxon>Polystomatidae</taxon>
        <taxon>Protopolystoma</taxon>
    </lineage>
</organism>
<dbReference type="PANTHER" id="PTHR22754">
    <property type="entry name" value="DISCO-INTERACTING PROTEIN 2 DIP2 -RELATED"/>
    <property type="match status" value="1"/>
</dbReference>
<evidence type="ECO:0000313" key="1">
    <source>
        <dbReference type="EMBL" id="VEL40262.1"/>
    </source>
</evidence>
<dbReference type="EMBL" id="CAAALY010264239">
    <property type="protein sequence ID" value="VEL40262.1"/>
    <property type="molecule type" value="Genomic_DNA"/>
</dbReference>
<dbReference type="PANTHER" id="PTHR22754:SF32">
    <property type="entry name" value="DISCO-INTERACTING PROTEIN 2"/>
    <property type="match status" value="1"/>
</dbReference>
<keyword evidence="2" id="KW-1185">Reference proteome</keyword>
<sequence>MARLFSDSVQPPSLSTRPVICQSDEVGEICLAAEYTGTGYWGLRGQTGAHFHVEPLLPDGSLAAPGRGGFTRSGLIGFRGPVSSVCFHESIT</sequence>
<gene>
    <name evidence="1" type="ORF">PXEA_LOCUS33702</name>
</gene>
<dbReference type="AlphaFoldDB" id="A0A448XMH5"/>
<dbReference type="OrthoDB" id="69964at2759"/>
<name>A0A448XMH5_9PLAT</name>
<dbReference type="Proteomes" id="UP000784294">
    <property type="component" value="Unassembled WGS sequence"/>
</dbReference>
<dbReference type="Gene3D" id="3.40.50.12780">
    <property type="entry name" value="N-terminal domain of ligase-like"/>
    <property type="match status" value="1"/>
</dbReference>
<reference evidence="1" key="1">
    <citation type="submission" date="2018-11" db="EMBL/GenBank/DDBJ databases">
        <authorList>
            <consortium name="Pathogen Informatics"/>
        </authorList>
    </citation>
    <scope>NUCLEOTIDE SEQUENCE</scope>
</reference>
<accession>A0A448XMH5</accession>
<comment type="caution">
    <text evidence="1">The sequence shown here is derived from an EMBL/GenBank/DDBJ whole genome shotgun (WGS) entry which is preliminary data.</text>
</comment>
<proteinExistence type="predicted"/>
<dbReference type="InterPro" id="IPR042099">
    <property type="entry name" value="ANL_N_sf"/>
</dbReference>
<evidence type="ECO:0000313" key="2">
    <source>
        <dbReference type="Proteomes" id="UP000784294"/>
    </source>
</evidence>